<dbReference type="GO" id="GO:0016740">
    <property type="term" value="F:transferase activity"/>
    <property type="evidence" value="ECO:0007669"/>
    <property type="project" value="UniProtKB-KW"/>
</dbReference>
<dbReference type="SUPFAM" id="SSF53448">
    <property type="entry name" value="Nucleotide-diphospho-sugar transferases"/>
    <property type="match status" value="1"/>
</dbReference>
<dbReference type="STRING" id="1120955.SAMN03080610_03071"/>
<dbReference type="RefSeq" id="WP_200170579.1">
    <property type="nucleotide sequence ID" value="NZ_FMVW01000008.1"/>
</dbReference>
<evidence type="ECO:0000256" key="1">
    <source>
        <dbReference type="ARBA" id="ARBA00038494"/>
    </source>
</evidence>
<dbReference type="PANTHER" id="PTHR43630">
    <property type="entry name" value="POLY-BETA-1,6-N-ACETYL-D-GLUCOSAMINE SYNTHASE"/>
    <property type="match status" value="1"/>
</dbReference>
<dbReference type="Pfam" id="PF00535">
    <property type="entry name" value="Glycos_transf_2"/>
    <property type="match status" value="1"/>
</dbReference>
<name>A0A1G5P1S5_AFIMA</name>
<dbReference type="PANTHER" id="PTHR43630:SF2">
    <property type="entry name" value="GLYCOSYLTRANSFERASE"/>
    <property type="match status" value="1"/>
</dbReference>
<accession>A0A1G5P1S5</accession>
<dbReference type="CDD" id="cd02511">
    <property type="entry name" value="Beta4Glucosyltransferase"/>
    <property type="match status" value="1"/>
</dbReference>
<dbReference type="Gene3D" id="3.90.550.10">
    <property type="entry name" value="Spore Coat Polysaccharide Biosynthesis Protein SpsA, Chain A"/>
    <property type="match status" value="1"/>
</dbReference>
<keyword evidence="3" id="KW-0808">Transferase</keyword>
<evidence type="ECO:0000313" key="3">
    <source>
        <dbReference type="EMBL" id="SCZ43497.1"/>
    </source>
</evidence>
<dbReference type="InterPro" id="IPR001173">
    <property type="entry name" value="Glyco_trans_2-like"/>
</dbReference>
<sequence length="257" mass="29359">MTVPLSIFIITRNEADRLGETLAAVRGLTDDIVVVDSGSTDGTQELARRLGARVVHHDWQGFGPQKRFAEEQCRYDWLLNLDADEVPQPEVVGGISALFADGEPPLSLYRIRIVTIYPRHHHPRLFADFVSPVRLYDRRVARYSPSLTDDRVVDHGLPSGLVPGAVWHFSFRSFAHIRAKLDGYSDLQTIEKAGRRSPLVLRLRLLTEYPMQFAKYFIFRRHWTGGVLGARYAHEIAAAKQRRIRRFLEARQKLSST</sequence>
<dbReference type="AlphaFoldDB" id="A0A1G5P1S5"/>
<reference evidence="4" key="1">
    <citation type="submission" date="2016-10" db="EMBL/GenBank/DDBJ databases">
        <authorList>
            <person name="Varghese N."/>
            <person name="Submissions S."/>
        </authorList>
    </citation>
    <scope>NUCLEOTIDE SEQUENCE [LARGE SCALE GENOMIC DNA]</scope>
    <source>
        <strain evidence="4">DSM 2698</strain>
    </source>
</reference>
<keyword evidence="4" id="KW-1185">Reference proteome</keyword>
<gene>
    <name evidence="3" type="ORF">SAMN03080610_03071</name>
</gene>
<organism evidence="3 4">
    <name type="scientific">Afifella marina DSM 2698</name>
    <dbReference type="NCBI Taxonomy" id="1120955"/>
    <lineage>
        <taxon>Bacteria</taxon>
        <taxon>Pseudomonadati</taxon>
        <taxon>Pseudomonadota</taxon>
        <taxon>Alphaproteobacteria</taxon>
        <taxon>Hyphomicrobiales</taxon>
        <taxon>Afifellaceae</taxon>
        <taxon>Afifella</taxon>
    </lineage>
</organism>
<protein>
    <submittedName>
        <fullName evidence="3">Glycosyltransferase involved in cell wall bisynthesis</fullName>
    </submittedName>
</protein>
<dbReference type="Proteomes" id="UP000199347">
    <property type="component" value="Unassembled WGS sequence"/>
</dbReference>
<evidence type="ECO:0000313" key="4">
    <source>
        <dbReference type="Proteomes" id="UP000199347"/>
    </source>
</evidence>
<proteinExistence type="inferred from homology"/>
<evidence type="ECO:0000259" key="2">
    <source>
        <dbReference type="Pfam" id="PF00535"/>
    </source>
</evidence>
<comment type="similarity">
    <text evidence="1">Belongs to the glycosyltransferase 2 family. WaaE/KdtX subfamily.</text>
</comment>
<dbReference type="InterPro" id="IPR029044">
    <property type="entry name" value="Nucleotide-diphossugar_trans"/>
</dbReference>
<feature type="domain" description="Glycosyltransferase 2-like" evidence="2">
    <location>
        <begin position="6"/>
        <end position="117"/>
    </location>
</feature>
<dbReference type="EMBL" id="FMVW01000008">
    <property type="protein sequence ID" value="SCZ43497.1"/>
    <property type="molecule type" value="Genomic_DNA"/>
</dbReference>